<comment type="caution">
    <text evidence="7">The sequence shown here is derived from an EMBL/GenBank/DDBJ whole genome shotgun (WGS) entry which is preliminary data.</text>
</comment>
<dbReference type="GO" id="GO:0004568">
    <property type="term" value="F:chitinase activity"/>
    <property type="evidence" value="ECO:0007669"/>
    <property type="project" value="TreeGrafter"/>
</dbReference>
<dbReference type="Gene3D" id="3.10.50.10">
    <property type="match status" value="1"/>
</dbReference>
<keyword evidence="3" id="KW-1015">Disulfide bond</keyword>
<gene>
    <name evidence="7" type="ORF">CUNI_LOCUS14451</name>
</gene>
<sequence>KRTSGIPTIHGHYGTSGRADLQLSSTLRNSPILLRASNSVKQRIELSQEDWLLRRGLSLLSHNSLNSDQYEFTTRPTKNQITSSSRNTLRYRDQVERVISGVNKQTVLDLTRRTNKYVSIQQHASFLTDEGLQKDIKPVGDILKSKTNSELLFQKDLDENKPHSHTSLLPRHGVIRQVPGGQNLSYRHSARLYWRSFVATRNKQLLNLTSSVLRGNTNKTVKDFIDRRIQTLKDIKSAAIIPVQSPGYNGARDQNKLGKQSKTASNHLFGMSQKKLVCYYTNWAQYRPEPAKFLPENIDPQLCTHIHYAFAKLDNSELAPYEWNDESTPWMVGMYEKVTSLKQKNPQLKILLSLGGWNMGSSPFSVMVATEGSRGKFIQTGIAFLRKWKFDGLDLDWEYPGDRGSPPEDKHRFTLLAQEMMAAFQAEAQETGQQRLLLTAAVAAGKDKIDNAYEIPEISQVFDYINLMSYDFFGAWDSVTGHVSPLYPPTDAQGLDKIFNVQFAADYWVSKGCPKEKLIIGLITYGRSFTLANPRNSGLKAPANGPGIAGTFTREAGFMAYYEVYTMIKQGGKVEWLDDQKVPYIVLNNQWVGYENEQSLQLKAQFINENGFGGAMVWDLDLDDFDNAFCGQGAYPLISTIHNILTK</sequence>
<dbReference type="Gene3D" id="3.20.20.80">
    <property type="entry name" value="Glycosidases"/>
    <property type="match status" value="1"/>
</dbReference>
<dbReference type="Proteomes" id="UP000678393">
    <property type="component" value="Unassembled WGS sequence"/>
</dbReference>
<dbReference type="AlphaFoldDB" id="A0A8S3ZHH6"/>
<dbReference type="GO" id="GO:0008061">
    <property type="term" value="F:chitin binding"/>
    <property type="evidence" value="ECO:0007669"/>
    <property type="project" value="InterPro"/>
</dbReference>
<dbReference type="PROSITE" id="PS51910">
    <property type="entry name" value="GH18_2"/>
    <property type="match status" value="1"/>
</dbReference>
<dbReference type="GO" id="GO:0006032">
    <property type="term" value="P:chitin catabolic process"/>
    <property type="evidence" value="ECO:0007669"/>
    <property type="project" value="TreeGrafter"/>
</dbReference>
<keyword evidence="1" id="KW-0732">Signal</keyword>
<evidence type="ECO:0000256" key="4">
    <source>
        <dbReference type="ARBA" id="ARBA00023295"/>
    </source>
</evidence>
<dbReference type="InterPro" id="IPR029070">
    <property type="entry name" value="Chitinase_insertion_sf"/>
</dbReference>
<dbReference type="SUPFAM" id="SSF51445">
    <property type="entry name" value="(Trans)glycosidases"/>
    <property type="match status" value="1"/>
</dbReference>
<dbReference type="InterPro" id="IPR050314">
    <property type="entry name" value="Glycosyl_Hydrlase_18"/>
</dbReference>
<reference evidence="7" key="1">
    <citation type="submission" date="2021-04" db="EMBL/GenBank/DDBJ databases">
        <authorList>
            <consortium name="Molecular Ecology Group"/>
        </authorList>
    </citation>
    <scope>NUCLEOTIDE SEQUENCE</scope>
</reference>
<evidence type="ECO:0000256" key="2">
    <source>
        <dbReference type="ARBA" id="ARBA00022801"/>
    </source>
</evidence>
<evidence type="ECO:0000256" key="3">
    <source>
        <dbReference type="ARBA" id="ARBA00023157"/>
    </source>
</evidence>
<dbReference type="InterPro" id="IPR017853">
    <property type="entry name" value="GH"/>
</dbReference>
<organism evidence="7 8">
    <name type="scientific">Candidula unifasciata</name>
    <dbReference type="NCBI Taxonomy" id="100452"/>
    <lineage>
        <taxon>Eukaryota</taxon>
        <taxon>Metazoa</taxon>
        <taxon>Spiralia</taxon>
        <taxon>Lophotrochozoa</taxon>
        <taxon>Mollusca</taxon>
        <taxon>Gastropoda</taxon>
        <taxon>Heterobranchia</taxon>
        <taxon>Euthyneura</taxon>
        <taxon>Panpulmonata</taxon>
        <taxon>Eupulmonata</taxon>
        <taxon>Stylommatophora</taxon>
        <taxon>Helicina</taxon>
        <taxon>Helicoidea</taxon>
        <taxon>Geomitridae</taxon>
        <taxon>Candidula</taxon>
    </lineage>
</organism>
<name>A0A8S3ZHH6_9EUPU</name>
<dbReference type="InterPro" id="IPR011583">
    <property type="entry name" value="Chitinase_II/V-like_cat"/>
</dbReference>
<evidence type="ECO:0000259" key="6">
    <source>
        <dbReference type="PROSITE" id="PS51910"/>
    </source>
</evidence>
<keyword evidence="8" id="KW-1185">Reference proteome</keyword>
<dbReference type="FunFam" id="3.10.50.10:FF:000001">
    <property type="entry name" value="Chitinase 3-like 1"/>
    <property type="match status" value="1"/>
</dbReference>
<evidence type="ECO:0000313" key="8">
    <source>
        <dbReference type="Proteomes" id="UP000678393"/>
    </source>
</evidence>
<dbReference type="InterPro" id="IPR001223">
    <property type="entry name" value="Glyco_hydro18_cat"/>
</dbReference>
<dbReference type="GO" id="GO:0005576">
    <property type="term" value="C:extracellular region"/>
    <property type="evidence" value="ECO:0007669"/>
    <property type="project" value="TreeGrafter"/>
</dbReference>
<keyword evidence="2 5" id="KW-0378">Hydrolase</keyword>
<dbReference type="FunFam" id="3.20.20.80:FF:000007">
    <property type="entry name" value="Acidic mammalian chitinase"/>
    <property type="match status" value="1"/>
</dbReference>
<dbReference type="CDD" id="cd02872">
    <property type="entry name" value="GH18_chitolectin_chitotriosidase"/>
    <property type="match status" value="1"/>
</dbReference>
<protein>
    <recommendedName>
        <fullName evidence="6">GH18 domain-containing protein</fullName>
    </recommendedName>
</protein>
<dbReference type="Pfam" id="PF00704">
    <property type="entry name" value="Glyco_hydro_18"/>
    <property type="match status" value="1"/>
</dbReference>
<dbReference type="PROSITE" id="PS01095">
    <property type="entry name" value="GH18_1"/>
    <property type="match status" value="1"/>
</dbReference>
<keyword evidence="4 5" id="KW-0326">Glycosidase</keyword>
<dbReference type="SUPFAM" id="SSF54556">
    <property type="entry name" value="Chitinase insertion domain"/>
    <property type="match status" value="1"/>
</dbReference>
<dbReference type="OrthoDB" id="76388at2759"/>
<dbReference type="EMBL" id="CAJHNH020003256">
    <property type="protein sequence ID" value="CAG5128893.1"/>
    <property type="molecule type" value="Genomic_DNA"/>
</dbReference>
<dbReference type="PANTHER" id="PTHR11177:SF317">
    <property type="entry name" value="CHITINASE 12-RELATED"/>
    <property type="match status" value="1"/>
</dbReference>
<dbReference type="PANTHER" id="PTHR11177">
    <property type="entry name" value="CHITINASE"/>
    <property type="match status" value="1"/>
</dbReference>
<feature type="non-terminal residue" evidence="7">
    <location>
        <position position="647"/>
    </location>
</feature>
<dbReference type="SMART" id="SM00636">
    <property type="entry name" value="Glyco_18"/>
    <property type="match status" value="1"/>
</dbReference>
<evidence type="ECO:0000256" key="5">
    <source>
        <dbReference type="RuleBase" id="RU000489"/>
    </source>
</evidence>
<evidence type="ECO:0000256" key="1">
    <source>
        <dbReference type="ARBA" id="ARBA00022729"/>
    </source>
</evidence>
<evidence type="ECO:0000313" key="7">
    <source>
        <dbReference type="EMBL" id="CAG5128893.1"/>
    </source>
</evidence>
<dbReference type="GO" id="GO:0005975">
    <property type="term" value="P:carbohydrate metabolic process"/>
    <property type="evidence" value="ECO:0007669"/>
    <property type="project" value="InterPro"/>
</dbReference>
<feature type="domain" description="GH18" evidence="6">
    <location>
        <begin position="274"/>
        <end position="647"/>
    </location>
</feature>
<accession>A0A8S3ZHH6</accession>
<proteinExistence type="predicted"/>
<dbReference type="InterPro" id="IPR001579">
    <property type="entry name" value="Glyco_hydro_18_chit_AS"/>
</dbReference>